<protein>
    <submittedName>
        <fullName evidence="1">Uncharacterized protein</fullName>
    </submittedName>
</protein>
<evidence type="ECO:0000313" key="2">
    <source>
        <dbReference type="Proteomes" id="UP000031258"/>
    </source>
</evidence>
<dbReference type="Proteomes" id="UP000031258">
    <property type="component" value="Unassembled WGS sequence"/>
</dbReference>
<evidence type="ECO:0000313" key="1">
    <source>
        <dbReference type="EMBL" id="KIE05267.1"/>
    </source>
</evidence>
<dbReference type="AlphaFoldDB" id="A0A0C1MT38"/>
<proteinExistence type="predicted"/>
<reference evidence="1 2" key="1">
    <citation type="submission" date="2014-11" db="EMBL/GenBank/DDBJ databases">
        <title>A Rickettsiales Symbiont of Amoebae With Ancient Features.</title>
        <authorList>
            <person name="Schulz F."/>
            <person name="Martijn J."/>
            <person name="Wascher F."/>
            <person name="Kostanjsek R."/>
            <person name="Ettema T.J."/>
            <person name="Horn M."/>
        </authorList>
    </citation>
    <scope>NUCLEOTIDE SEQUENCE [LARGE SCALE GENOMIC DNA]</scope>
    <source>
        <strain evidence="1 2">UWC36</strain>
    </source>
</reference>
<dbReference type="OrthoDB" id="9862060at2"/>
<keyword evidence="2" id="KW-1185">Reference proteome</keyword>
<sequence length="124" mass="14319">MTKKNKKTLSLSKELYKAIDSAAYLISKITGQDISLIKSKNETEILQYLNFLLESEKKEEKFLNWRNDKSSSHDVNTDSHGYQMVAKGIYNTKYKAYGTNKSLHDFIKFFFGSSWRNGLSKSSE</sequence>
<name>A0A0C1MT38_9RICK</name>
<dbReference type="RefSeq" id="WP_039456291.1">
    <property type="nucleotide sequence ID" value="NZ_JSWE01000096.1"/>
</dbReference>
<gene>
    <name evidence="1" type="ORF">NF27_DT00410</name>
</gene>
<dbReference type="EMBL" id="JSWE01000096">
    <property type="protein sequence ID" value="KIE05267.1"/>
    <property type="molecule type" value="Genomic_DNA"/>
</dbReference>
<comment type="caution">
    <text evidence="1">The sequence shown here is derived from an EMBL/GenBank/DDBJ whole genome shotgun (WGS) entry which is preliminary data.</text>
</comment>
<organism evidence="1 2">
    <name type="scientific">Candidatus Jidaibacter acanthamoebae</name>
    <dbReference type="NCBI Taxonomy" id="86105"/>
    <lineage>
        <taxon>Bacteria</taxon>
        <taxon>Pseudomonadati</taxon>
        <taxon>Pseudomonadota</taxon>
        <taxon>Alphaproteobacteria</taxon>
        <taxon>Rickettsiales</taxon>
        <taxon>Candidatus Midichloriaceae</taxon>
        <taxon>Candidatus Jidaibacter</taxon>
    </lineage>
</organism>
<dbReference type="STRING" id="86105.NF27_DT00410"/>
<accession>A0A0C1MT38</accession>